<dbReference type="OrthoDB" id="2420415at2759"/>
<keyword evidence="6" id="KW-0788">Thiol protease</keyword>
<dbReference type="EMBL" id="JAAAHW010004729">
    <property type="protein sequence ID" value="KAF9971991.1"/>
    <property type="molecule type" value="Genomic_DNA"/>
</dbReference>
<evidence type="ECO:0000313" key="9">
    <source>
        <dbReference type="Proteomes" id="UP000749646"/>
    </source>
</evidence>
<protein>
    <recommendedName>
        <fullName evidence="2">ubiquitinyl hydrolase 1</fullName>
        <ecNumber evidence="2">3.4.19.12</ecNumber>
    </recommendedName>
</protein>
<organism evidence="8 9">
    <name type="scientific">Modicella reniformis</name>
    <dbReference type="NCBI Taxonomy" id="1440133"/>
    <lineage>
        <taxon>Eukaryota</taxon>
        <taxon>Fungi</taxon>
        <taxon>Fungi incertae sedis</taxon>
        <taxon>Mucoromycota</taxon>
        <taxon>Mortierellomycotina</taxon>
        <taxon>Mortierellomycetes</taxon>
        <taxon>Mortierellales</taxon>
        <taxon>Mortierellaceae</taxon>
        <taxon>Modicella</taxon>
    </lineage>
</organism>
<dbReference type="InterPro" id="IPR038765">
    <property type="entry name" value="Papain-like_cys_pep_sf"/>
</dbReference>
<evidence type="ECO:0000256" key="1">
    <source>
        <dbReference type="ARBA" id="ARBA00000707"/>
    </source>
</evidence>
<feature type="non-terminal residue" evidence="8">
    <location>
        <position position="1"/>
    </location>
</feature>
<reference evidence="8" key="1">
    <citation type="journal article" date="2020" name="Fungal Divers.">
        <title>Resolving the Mortierellaceae phylogeny through synthesis of multi-gene phylogenetics and phylogenomics.</title>
        <authorList>
            <person name="Vandepol N."/>
            <person name="Liber J."/>
            <person name="Desiro A."/>
            <person name="Na H."/>
            <person name="Kennedy M."/>
            <person name="Barry K."/>
            <person name="Grigoriev I.V."/>
            <person name="Miller A.N."/>
            <person name="O'Donnell K."/>
            <person name="Stajich J.E."/>
            <person name="Bonito G."/>
        </authorList>
    </citation>
    <scope>NUCLEOTIDE SEQUENCE</scope>
    <source>
        <strain evidence="8">MES-2147</strain>
    </source>
</reference>
<dbReference type="InterPro" id="IPR044635">
    <property type="entry name" value="UBP14-like"/>
</dbReference>
<keyword evidence="9" id="KW-1185">Reference proteome</keyword>
<evidence type="ECO:0000313" key="8">
    <source>
        <dbReference type="EMBL" id="KAF9971991.1"/>
    </source>
</evidence>
<dbReference type="SUPFAM" id="SSF54001">
    <property type="entry name" value="Cysteine proteinases"/>
    <property type="match status" value="1"/>
</dbReference>
<comment type="caution">
    <text evidence="8">The sequence shown here is derived from an EMBL/GenBank/DDBJ whole genome shotgun (WGS) entry which is preliminary data.</text>
</comment>
<dbReference type="GO" id="GO:0061136">
    <property type="term" value="P:regulation of proteasomal protein catabolic process"/>
    <property type="evidence" value="ECO:0007669"/>
    <property type="project" value="TreeGrafter"/>
</dbReference>
<dbReference type="Pfam" id="PF00443">
    <property type="entry name" value="UCH"/>
    <property type="match status" value="1"/>
</dbReference>
<sequence>MAATNNSAFLSAVSLSSIGATPQRWFADWARFETGLMDTHTHVYVVNPHEDLHGQIFNIWCKTCSAQFNFMIDLRNPCPDLVHHMHTEVETGTVIAECCHCGLVFKAIREEPTIPRSILYNLEMARRPKSNNSSVPHTHETLTQLIRILKNAVTPASEAIAANPGSINIESKMFKSYIGFDDPSREFFRHVRFELVEQRYSPPEPTPENVQFLNRCRFQLELSLTKSKQDQPRYVLQDIWHGTDNDIKLDYACDFILKKLGVKYDRYQHVKPLDMTKEATLKAEHRSPYKVLGCLSDMNDRTIINTFQTQVSHDTTIAHRFVDALVEVQKLRKSEALFFEIVCQRSQGIVTGEELKQAYRDFEIPVEGNISDEILLGLVRATLHTNSRENLKIIAKARNNPEINRLVEEPSTDYTLEDGDLLQYYAQTPVGLSNIGNTCYLNSLLQYIYTIKEIRESVLNMEAYIENEDAEDWKPKVVDGRTLSRQY</sequence>
<comment type="catalytic activity">
    <reaction evidence="1">
        <text>Thiol-dependent hydrolysis of ester, thioester, amide, peptide and isopeptide bonds formed by the C-terminal Gly of ubiquitin (a 76-residue protein attached to proteins as an intracellular targeting signal).</text>
        <dbReference type="EC" id="3.4.19.12"/>
    </reaction>
</comment>
<evidence type="ECO:0000256" key="4">
    <source>
        <dbReference type="ARBA" id="ARBA00022786"/>
    </source>
</evidence>
<dbReference type="GO" id="GO:0070628">
    <property type="term" value="F:proteasome binding"/>
    <property type="evidence" value="ECO:0007669"/>
    <property type="project" value="TreeGrafter"/>
</dbReference>
<evidence type="ECO:0000256" key="6">
    <source>
        <dbReference type="ARBA" id="ARBA00022807"/>
    </source>
</evidence>
<keyword evidence="5" id="KW-0378">Hydrolase</keyword>
<keyword evidence="4" id="KW-0833">Ubl conjugation pathway</keyword>
<dbReference type="EC" id="3.4.19.12" evidence="2"/>
<keyword evidence="3 8" id="KW-0645">Protease</keyword>
<evidence type="ECO:0000256" key="5">
    <source>
        <dbReference type="ARBA" id="ARBA00022801"/>
    </source>
</evidence>
<feature type="domain" description="USP" evidence="7">
    <location>
        <begin position="430"/>
        <end position="487"/>
    </location>
</feature>
<proteinExistence type="predicted"/>
<accession>A0A9P6M7U1</accession>
<dbReference type="Pfam" id="PF13446">
    <property type="entry name" value="RPT"/>
    <property type="match status" value="2"/>
</dbReference>
<dbReference type="InterPro" id="IPR018200">
    <property type="entry name" value="USP_CS"/>
</dbReference>
<dbReference type="InterPro" id="IPR028889">
    <property type="entry name" value="USP"/>
</dbReference>
<dbReference type="PROSITE" id="PS00972">
    <property type="entry name" value="USP_1"/>
    <property type="match status" value="1"/>
</dbReference>
<dbReference type="AlphaFoldDB" id="A0A9P6M7U1"/>
<dbReference type="Gene3D" id="3.90.70.10">
    <property type="entry name" value="Cysteine proteinases"/>
    <property type="match status" value="1"/>
</dbReference>
<evidence type="ECO:0000259" key="7">
    <source>
        <dbReference type="PROSITE" id="PS50235"/>
    </source>
</evidence>
<dbReference type="GO" id="GO:0043161">
    <property type="term" value="P:proteasome-mediated ubiquitin-dependent protein catabolic process"/>
    <property type="evidence" value="ECO:0007669"/>
    <property type="project" value="InterPro"/>
</dbReference>
<dbReference type="GO" id="GO:0004843">
    <property type="term" value="F:cysteine-type deubiquitinase activity"/>
    <property type="evidence" value="ECO:0007669"/>
    <property type="project" value="UniProtKB-EC"/>
</dbReference>
<dbReference type="Proteomes" id="UP000749646">
    <property type="component" value="Unassembled WGS sequence"/>
</dbReference>
<gene>
    <name evidence="8" type="primary">UBP2_2</name>
    <name evidence="8" type="ORF">BGZ65_010083</name>
</gene>
<dbReference type="PROSITE" id="PS50235">
    <property type="entry name" value="USP_3"/>
    <property type="match status" value="1"/>
</dbReference>
<evidence type="ECO:0000256" key="2">
    <source>
        <dbReference type="ARBA" id="ARBA00012759"/>
    </source>
</evidence>
<dbReference type="InterPro" id="IPR001394">
    <property type="entry name" value="Peptidase_C19_UCH"/>
</dbReference>
<dbReference type="InterPro" id="IPR025305">
    <property type="entry name" value="UCH_repeat_domain"/>
</dbReference>
<dbReference type="PANTHER" id="PTHR43982:SF6">
    <property type="entry name" value="UBIQUITIN CARBOXYL-TERMINAL HYDROLASE 2-RELATED"/>
    <property type="match status" value="1"/>
</dbReference>
<dbReference type="PANTHER" id="PTHR43982">
    <property type="entry name" value="UBIQUITIN CARBOXYL-TERMINAL HYDROLASE"/>
    <property type="match status" value="1"/>
</dbReference>
<dbReference type="GO" id="GO:0016579">
    <property type="term" value="P:protein deubiquitination"/>
    <property type="evidence" value="ECO:0007669"/>
    <property type="project" value="InterPro"/>
</dbReference>
<name>A0A9P6M7U1_9FUNG</name>
<evidence type="ECO:0000256" key="3">
    <source>
        <dbReference type="ARBA" id="ARBA00022670"/>
    </source>
</evidence>